<name>A0ABN9SNY0_9DINO</name>
<feature type="domain" description="PA14" evidence="3">
    <location>
        <begin position="1043"/>
        <end position="1182"/>
    </location>
</feature>
<evidence type="ECO:0000313" key="4">
    <source>
        <dbReference type="EMBL" id="CAK0833448.1"/>
    </source>
</evidence>
<dbReference type="InterPro" id="IPR011658">
    <property type="entry name" value="PA14_dom"/>
</dbReference>
<sequence length="1643" mass="177818">MQTATGLIELAAGGGRGPSIKLTYFTLELRDAYGNRVVSPQYGASPEITARLVWQSEPESLALADIDDATLLDETFGVYAFASHIELNADGTYNVSYTAFRAGLNHLEVYVDGLLVEGHLAGADNPNTDGFNGPVSVTGHFNSHPDAYMTFVFPGDPPAECTTGVFCNVSIRVRDAYGNYISDDSAEYLEIETTYTTCDTTNRADPACAIVDSGRCRQQNSSFHLCSMVPTVSGSFLLRLLVDGADVSALEYTDVVEQEEVTRRVHGLARGPFSSEIAVGSIEASSCLMEGPGLLVGGNVAGFVQEVLVQLRDTWGNNRTTSLPEMAEDETTVLAHLGGTQLEAVNNNNGTLTVLVNTLLSGLFQLRVRLGEGCVEDPVVDGLCVDVAGSPTELLFWRPGEVSAPSDLGIYCLTPDAMTAGTISEFTCTGRDEFGNLNLTAGLNLSADFKLLADPTGTDEPVSGWWVGDDIELGDSLAFHGVYDPADQLYHFHPVVSRAGTYLIKLTLAVQGGVFAKYHTNLGFNSLLALKAEPQHVDEDDFVYTRIDPALNNLSLNMTALYEELGIEEYWSAEWFGYLLPELTGNHTVVVRAGGRVRLELDDATVYDGMEGLSDVPSPSDFRVDYYFTADLPVPVRVYYEHGQGAAFFEMSLLRTDGPHSHLEAPIPAERFFHFRTLRNVEYHMMGAGEPVQTVVGAAALTGRLSSIEGGLTHLTASVQNVFELATRDVFGNARTRVPDERVTGRLLGPPLVEFEFIPLAGNAIITGRLTPLATGTTWLEIMVADEPIEGSPFPITVVPGPTWGDDTLIEGMPTEIWAGVISCFNLTLRDTNENERLSFYSDDGIEETVVCDDPDVYINMINTTETQGTYEVCFNKTVLPNVVGSVYGLLSMSCEVNDRATSNFPYEIKVNPYPVEPTWPSSESPPDYAQYGPYHFPVRVDDTAGRKDWPSTFFKKAATDDDQNPAQYWNEVQLIYSDSFGNAIVGDDSVELLCEVRGPHDLGLQRGLLYTLPYNLDTTTGYFTVSLDFWEAGSHQVFCSAAKRGGLNVQVFANSVLEGRPASETVASNVSFASVEESGVLAGATSGYASARWDGQLMAPETANYTFALVVACQSAALILNGTHYMSIRESGSFEMGPIELSQGALYTLQVSWGASELAGSMQLLWEHDRGLPRELIPSERLYHSKQLLYGYPVSVEVIDVPGPVESFYRAEPFVEGEVTLVWSPPISDGGRAIESYRLVHDGGLGGEAVEFVTTQVENPDIPGSYITTEVIPASQLSSTVTLPTGSFYRFWLIASNDDSAYGDEPSFSFASYYGLDGGGASDLPVNLTVTPSSDLGAPPGPLLVGAEEFEDGSGRVTVQLAPPSEGNSDMLIGYRVYLDYFLQGIFNPAALVAAGRSANHTPVDVDLPGLVQGLDYRVYAAFDYFSGESSLSDPLEVTCCQFGPPDAPVDLRRYVDEDAEVPPQAAMRITVEWDAPLSGSFRPITHYLVSFTPVIVLQTTEVLRATEVLKITNGSEDRVMAFEGLAPGAFHSVRVAAVSEAGQGPWSEELFLAATGYSDEPRDVAPTAQSGGEIVLGWAEPLQVGSGLVAYNVYVYVDGRPSRTGRGRRGDLRVLGLLPGEHHELGAPGSRRVLPPRRGGR</sequence>
<dbReference type="InterPro" id="IPR037524">
    <property type="entry name" value="PA14/GLEYA"/>
</dbReference>
<dbReference type="InterPro" id="IPR014756">
    <property type="entry name" value="Ig_E-set"/>
</dbReference>
<dbReference type="SUPFAM" id="SSF56988">
    <property type="entry name" value="Anthrax protective antigen"/>
    <property type="match status" value="2"/>
</dbReference>
<organism evidence="4 5">
    <name type="scientific">Prorocentrum cordatum</name>
    <dbReference type="NCBI Taxonomy" id="2364126"/>
    <lineage>
        <taxon>Eukaryota</taxon>
        <taxon>Sar</taxon>
        <taxon>Alveolata</taxon>
        <taxon>Dinophyceae</taxon>
        <taxon>Prorocentrales</taxon>
        <taxon>Prorocentraceae</taxon>
        <taxon>Prorocentrum</taxon>
    </lineage>
</organism>
<dbReference type="CDD" id="cd00063">
    <property type="entry name" value="FN3"/>
    <property type="match status" value="1"/>
</dbReference>
<dbReference type="InterPro" id="IPR017868">
    <property type="entry name" value="Filamin/ABP280_repeat-like"/>
</dbReference>
<protein>
    <recommendedName>
        <fullName evidence="6">PA14 domain-containing protein</fullName>
    </recommendedName>
</protein>
<dbReference type="SMART" id="SM00060">
    <property type="entry name" value="FN3"/>
    <property type="match status" value="4"/>
</dbReference>
<dbReference type="PROSITE" id="PS51820">
    <property type="entry name" value="PA14"/>
    <property type="match status" value="2"/>
</dbReference>
<proteinExistence type="predicted"/>
<dbReference type="Gene3D" id="3.90.182.10">
    <property type="entry name" value="Toxin - Anthrax Protective Antigen,domain 1"/>
    <property type="match status" value="1"/>
</dbReference>
<keyword evidence="5" id="KW-1185">Reference proteome</keyword>
<dbReference type="InterPro" id="IPR036116">
    <property type="entry name" value="FN3_sf"/>
</dbReference>
<dbReference type="Proteomes" id="UP001189429">
    <property type="component" value="Unassembled WGS sequence"/>
</dbReference>
<dbReference type="EMBL" id="CAUYUJ010012213">
    <property type="protein sequence ID" value="CAK0833448.1"/>
    <property type="molecule type" value="Genomic_DNA"/>
</dbReference>
<evidence type="ECO:0000259" key="3">
    <source>
        <dbReference type="PROSITE" id="PS51820"/>
    </source>
</evidence>
<dbReference type="PROSITE" id="PS50853">
    <property type="entry name" value="FN3"/>
    <property type="match status" value="1"/>
</dbReference>
<dbReference type="InterPro" id="IPR003961">
    <property type="entry name" value="FN3_dom"/>
</dbReference>
<feature type="repeat" description="Filamin" evidence="1">
    <location>
        <begin position="762"/>
        <end position="798"/>
    </location>
</feature>
<accession>A0ABN9SNY0</accession>
<dbReference type="Pfam" id="PF00041">
    <property type="entry name" value="fn3"/>
    <property type="match status" value="1"/>
</dbReference>
<reference evidence="4" key="1">
    <citation type="submission" date="2023-10" db="EMBL/GenBank/DDBJ databases">
        <authorList>
            <person name="Chen Y."/>
            <person name="Shah S."/>
            <person name="Dougan E. K."/>
            <person name="Thang M."/>
            <person name="Chan C."/>
        </authorList>
    </citation>
    <scope>NUCLEOTIDE SEQUENCE [LARGE SCALE GENOMIC DNA]</scope>
</reference>
<comment type="caution">
    <text evidence="4">The sequence shown here is derived from an EMBL/GenBank/DDBJ whole genome shotgun (WGS) entry which is preliminary data.</text>
</comment>
<feature type="domain" description="Fibronectin type-III" evidence="2">
    <location>
        <begin position="1449"/>
        <end position="1563"/>
    </location>
</feature>
<evidence type="ECO:0000256" key="1">
    <source>
        <dbReference type="PROSITE-ProRule" id="PRU00087"/>
    </source>
</evidence>
<dbReference type="SUPFAM" id="SSF81296">
    <property type="entry name" value="E set domains"/>
    <property type="match status" value="1"/>
</dbReference>
<dbReference type="SUPFAM" id="SSF49265">
    <property type="entry name" value="Fibronectin type III"/>
    <property type="match status" value="2"/>
</dbReference>
<dbReference type="SMART" id="SM00758">
    <property type="entry name" value="PA14"/>
    <property type="match status" value="1"/>
</dbReference>
<gene>
    <name evidence="4" type="ORF">PCOR1329_LOCUS31158</name>
</gene>
<dbReference type="PROSITE" id="PS50194">
    <property type="entry name" value="FILAMIN_REPEAT"/>
    <property type="match status" value="1"/>
</dbReference>
<dbReference type="Pfam" id="PF07691">
    <property type="entry name" value="PA14"/>
    <property type="match status" value="2"/>
</dbReference>
<feature type="domain" description="PA14" evidence="3">
    <location>
        <begin position="509"/>
        <end position="671"/>
    </location>
</feature>
<dbReference type="InterPro" id="IPR013783">
    <property type="entry name" value="Ig-like_fold"/>
</dbReference>
<evidence type="ECO:0008006" key="6">
    <source>
        <dbReference type="Google" id="ProtNLM"/>
    </source>
</evidence>
<evidence type="ECO:0000259" key="2">
    <source>
        <dbReference type="PROSITE" id="PS50853"/>
    </source>
</evidence>
<evidence type="ECO:0000313" key="5">
    <source>
        <dbReference type="Proteomes" id="UP001189429"/>
    </source>
</evidence>
<dbReference type="Gene3D" id="2.60.40.10">
    <property type="entry name" value="Immunoglobulins"/>
    <property type="match status" value="3"/>
</dbReference>